<comment type="subcellular location">
    <subcellularLocation>
        <location evidence="1">Cell membrane</location>
    </subcellularLocation>
</comment>
<feature type="domain" description="Multidrug resistance protein MdtA-like C-terminal permuted SH3" evidence="9">
    <location>
        <begin position="378"/>
        <end position="425"/>
    </location>
</feature>
<dbReference type="GO" id="GO:0019898">
    <property type="term" value="C:extrinsic component of membrane"/>
    <property type="evidence" value="ECO:0007669"/>
    <property type="project" value="InterPro"/>
</dbReference>
<dbReference type="GO" id="GO:0015562">
    <property type="term" value="F:efflux transmembrane transporter activity"/>
    <property type="evidence" value="ECO:0007669"/>
    <property type="project" value="TreeGrafter"/>
</dbReference>
<evidence type="ECO:0000259" key="9">
    <source>
        <dbReference type="Pfam" id="PF25967"/>
    </source>
</evidence>
<evidence type="ECO:0000313" key="11">
    <source>
        <dbReference type="Proteomes" id="UP000563524"/>
    </source>
</evidence>
<evidence type="ECO:0000256" key="2">
    <source>
        <dbReference type="ARBA" id="ARBA00009477"/>
    </source>
</evidence>
<dbReference type="InterPro" id="IPR058626">
    <property type="entry name" value="MdtA-like_b-barrel"/>
</dbReference>
<dbReference type="InterPro" id="IPR006143">
    <property type="entry name" value="RND_pump_MFP"/>
</dbReference>
<comment type="similarity">
    <text evidence="2">Belongs to the membrane fusion protein (MFP) (TC 8.A.1) family.</text>
</comment>
<feature type="coiled-coil region" evidence="5">
    <location>
        <begin position="153"/>
        <end position="187"/>
    </location>
</feature>
<dbReference type="AlphaFoldDB" id="A0A840I8D4"/>
<evidence type="ECO:0000259" key="7">
    <source>
        <dbReference type="Pfam" id="PF25917"/>
    </source>
</evidence>
<dbReference type="GO" id="GO:1990281">
    <property type="term" value="C:efflux pump complex"/>
    <property type="evidence" value="ECO:0007669"/>
    <property type="project" value="TreeGrafter"/>
</dbReference>
<accession>A0A840I8D4</accession>
<dbReference type="Pfam" id="PF25944">
    <property type="entry name" value="Beta-barrel_RND"/>
    <property type="match status" value="1"/>
</dbReference>
<reference evidence="10 11" key="1">
    <citation type="submission" date="2020-08" db="EMBL/GenBank/DDBJ databases">
        <title>Genomic Encyclopedia of Type Strains, Phase IV (KMG-IV): sequencing the most valuable type-strain genomes for metagenomic binning, comparative biology and taxonomic classification.</title>
        <authorList>
            <person name="Goeker M."/>
        </authorList>
    </citation>
    <scope>NUCLEOTIDE SEQUENCE [LARGE SCALE GENOMIC DNA]</scope>
    <source>
        <strain evidence="10 11">DSM 102850</strain>
    </source>
</reference>
<protein>
    <submittedName>
        <fullName evidence="10">Macrolide-specific efflux system membrane fusion protein</fullName>
    </submittedName>
</protein>
<dbReference type="Gene3D" id="6.10.140.1990">
    <property type="match status" value="1"/>
</dbReference>
<dbReference type="Gene3D" id="2.40.420.20">
    <property type="match status" value="1"/>
</dbReference>
<evidence type="ECO:0000256" key="3">
    <source>
        <dbReference type="ARBA" id="ARBA00022448"/>
    </source>
</evidence>
<dbReference type="Pfam" id="PF25967">
    <property type="entry name" value="RND-MFP_C"/>
    <property type="match status" value="1"/>
</dbReference>
<dbReference type="InterPro" id="IPR030190">
    <property type="entry name" value="MacA_alpha-hairpin_sf"/>
</dbReference>
<dbReference type="GO" id="GO:1990961">
    <property type="term" value="P:xenobiotic detoxification by transmembrane export across the plasma membrane"/>
    <property type="evidence" value="ECO:0007669"/>
    <property type="project" value="InterPro"/>
</dbReference>
<evidence type="ECO:0000259" key="8">
    <source>
        <dbReference type="Pfam" id="PF25944"/>
    </source>
</evidence>
<feature type="domain" description="Multidrug resistance protein MdtA-like barrel-sandwich hybrid" evidence="7">
    <location>
        <begin position="67"/>
        <end position="221"/>
    </location>
</feature>
<organism evidence="10 11">
    <name type="scientific">Parvularcula dongshanensis</name>
    <dbReference type="NCBI Taxonomy" id="1173995"/>
    <lineage>
        <taxon>Bacteria</taxon>
        <taxon>Pseudomonadati</taxon>
        <taxon>Pseudomonadota</taxon>
        <taxon>Alphaproteobacteria</taxon>
        <taxon>Parvularculales</taxon>
        <taxon>Parvularculaceae</taxon>
        <taxon>Parvularcula</taxon>
    </lineage>
</organism>
<dbReference type="Gene3D" id="2.40.50.100">
    <property type="match status" value="1"/>
</dbReference>
<keyword evidence="11" id="KW-1185">Reference proteome</keyword>
<evidence type="ECO:0000256" key="5">
    <source>
        <dbReference type="SAM" id="Coils"/>
    </source>
</evidence>
<dbReference type="PANTHER" id="PTHR30469">
    <property type="entry name" value="MULTIDRUG RESISTANCE PROTEIN MDTA"/>
    <property type="match status" value="1"/>
</dbReference>
<keyword evidence="3" id="KW-0813">Transport</keyword>
<dbReference type="PANTHER" id="PTHR30469:SF33">
    <property type="entry name" value="SLR1207 PROTEIN"/>
    <property type="match status" value="1"/>
</dbReference>
<dbReference type="GO" id="GO:0030313">
    <property type="term" value="C:cell envelope"/>
    <property type="evidence" value="ECO:0007669"/>
    <property type="project" value="UniProtKB-SubCell"/>
</dbReference>
<feature type="domain" description="Multidrug resistance protein MdtA-like beta-barrel" evidence="8">
    <location>
        <begin position="230"/>
        <end position="304"/>
    </location>
</feature>
<evidence type="ECO:0000256" key="6">
    <source>
        <dbReference type="SAM" id="MobiDB-lite"/>
    </source>
</evidence>
<dbReference type="Proteomes" id="UP000563524">
    <property type="component" value="Unassembled WGS sequence"/>
</dbReference>
<dbReference type="Pfam" id="PF25917">
    <property type="entry name" value="BSH_RND"/>
    <property type="match status" value="1"/>
</dbReference>
<keyword evidence="4 5" id="KW-0175">Coiled coil</keyword>
<dbReference type="Gene3D" id="2.40.30.170">
    <property type="match status" value="1"/>
</dbReference>
<gene>
    <name evidence="10" type="ORF">GGQ59_002966</name>
</gene>
<comment type="caution">
    <text evidence="10">The sequence shown here is derived from an EMBL/GenBank/DDBJ whole genome shotgun (WGS) entry which is preliminary data.</text>
</comment>
<name>A0A840I8D4_9PROT</name>
<dbReference type="GO" id="GO:1990195">
    <property type="term" value="C:macrolide transmembrane transporter complex"/>
    <property type="evidence" value="ECO:0007669"/>
    <property type="project" value="InterPro"/>
</dbReference>
<dbReference type="EMBL" id="JACHOB010000012">
    <property type="protein sequence ID" value="MBB4660414.1"/>
    <property type="molecule type" value="Genomic_DNA"/>
</dbReference>
<proteinExistence type="inferred from homology"/>
<sequence length="450" mass="47496">MTNSRGSAGTNQKGWMVVGAVVLAVLIGTLVLRGASSGSESAYRTATATVSDLEMVVTAVGKLQPRETVDVGAQVSGQLTNIAIEIGDEVEKGQLLAEIDPAVLEARVAADEAQLRELRATLSQRRAEHRLASVQAARNERLRAQDAISAQDTEATEAALEVAAAQVEQIEAQIERVTSTLNEDRTNLNYTKIYAPMSGTIVSVSASEGQTLNANQAAPVLMQIADLGEMVVEAEVSETDVSRLTPGMPARFNTLGDAERQWTSTVRQVLPQPEVVNDVVLYKALLDVMNEGRVLLPEMSAQVFFIEDKAEQAVSVPLAALQRRPAGGRSAVPQTGEGDGASAPDLARRTGPFAARAEATPAPSAALQTVREAKAQHPDGEVGMVLVMTDGELRPRPVLVGLKTRTDAEILEGLKVGEAVVIGEVAPAPAAARRQNGARPGGFPPPMMGR</sequence>
<dbReference type="InterPro" id="IPR058627">
    <property type="entry name" value="MdtA-like_C"/>
</dbReference>
<feature type="region of interest" description="Disordered" evidence="6">
    <location>
        <begin position="324"/>
        <end position="347"/>
    </location>
</feature>
<evidence type="ECO:0000256" key="1">
    <source>
        <dbReference type="ARBA" id="ARBA00004236"/>
    </source>
</evidence>
<evidence type="ECO:0000256" key="4">
    <source>
        <dbReference type="ARBA" id="ARBA00023054"/>
    </source>
</evidence>
<evidence type="ECO:0000313" key="10">
    <source>
        <dbReference type="EMBL" id="MBB4660414.1"/>
    </source>
</evidence>
<dbReference type="NCBIfam" id="TIGR01730">
    <property type="entry name" value="RND_mfp"/>
    <property type="match status" value="1"/>
</dbReference>
<dbReference type="InterPro" id="IPR058625">
    <property type="entry name" value="MdtA-like_BSH"/>
</dbReference>
<dbReference type="RefSeq" id="WP_183819936.1">
    <property type="nucleotide sequence ID" value="NZ_JACHOB010000012.1"/>
</dbReference>
<dbReference type="SUPFAM" id="SSF111369">
    <property type="entry name" value="HlyD-like secretion proteins"/>
    <property type="match status" value="1"/>
</dbReference>